<name>A0A4V1EHZ4_9BURK</name>
<feature type="domain" description="Glycine transporter" evidence="1">
    <location>
        <begin position="5"/>
        <end position="46"/>
    </location>
</feature>
<dbReference type="KEGG" id="tvl:FAZ95_22485"/>
<protein>
    <submittedName>
        <fullName evidence="2">TRIC cation channel family protein</fullName>
    </submittedName>
</protein>
<dbReference type="InterPro" id="IPR005115">
    <property type="entry name" value="Gly_transporter"/>
</dbReference>
<keyword evidence="3" id="KW-1185">Reference proteome</keyword>
<sequence>MWLSIGTRPAMSSGLDLPGVLVLSSIAELGGGIIRDLLIGALPPSVPRWHDLLADWRRSPVRGAICRFTMTSSKPHRMRKS</sequence>
<dbReference type="EMBL" id="CP040078">
    <property type="protein sequence ID" value="QCP51980.1"/>
    <property type="molecule type" value="Genomic_DNA"/>
</dbReference>
<evidence type="ECO:0000313" key="3">
    <source>
        <dbReference type="Proteomes" id="UP000298656"/>
    </source>
</evidence>
<dbReference type="AlphaFoldDB" id="A0A4V1EHZ4"/>
<evidence type="ECO:0000313" key="2">
    <source>
        <dbReference type="EMBL" id="QCP51980.1"/>
    </source>
</evidence>
<accession>A0A4V1EHZ4</accession>
<proteinExistence type="predicted"/>
<organism evidence="2 3">
    <name type="scientific">Trinickia violacea</name>
    <dbReference type="NCBI Taxonomy" id="2571746"/>
    <lineage>
        <taxon>Bacteria</taxon>
        <taxon>Pseudomonadati</taxon>
        <taxon>Pseudomonadota</taxon>
        <taxon>Betaproteobacteria</taxon>
        <taxon>Burkholderiales</taxon>
        <taxon>Burkholderiaceae</taxon>
        <taxon>Trinickia</taxon>
    </lineage>
</organism>
<gene>
    <name evidence="2" type="ORF">FAZ95_22485</name>
</gene>
<dbReference type="Pfam" id="PF03458">
    <property type="entry name" value="Gly_transporter"/>
    <property type="match status" value="1"/>
</dbReference>
<evidence type="ECO:0000259" key="1">
    <source>
        <dbReference type="Pfam" id="PF03458"/>
    </source>
</evidence>
<dbReference type="Proteomes" id="UP000298656">
    <property type="component" value="Chromosome 2"/>
</dbReference>
<reference evidence="2 3" key="1">
    <citation type="submission" date="2019-05" db="EMBL/GenBank/DDBJ databases">
        <title>Burkholderia sp. DHOD12, isolated from subtropical forest soil.</title>
        <authorList>
            <person name="Gao Z.-H."/>
            <person name="Qiu L.-H."/>
        </authorList>
    </citation>
    <scope>NUCLEOTIDE SEQUENCE [LARGE SCALE GENOMIC DNA]</scope>
    <source>
        <strain evidence="2 3">DHOD12</strain>
    </source>
</reference>